<feature type="signal peptide" evidence="1">
    <location>
        <begin position="1"/>
        <end position="20"/>
    </location>
</feature>
<sequence length="198" mass="19302">MKLQFTYLVTLAVLCGSVAATPIPAEATEAAGPSASDAVLGAGGDILGTLYRLLAPGAALGGAARGAGAYIPGYRRDEAAEAYGPSSLTDGVLGAGGDILGTLYRLLAPGAALGGAAHGAGAYIPGYRRDEATEAAYPTGSATDAVLGGAGDIIGTLYRLLAPGAALGGAAHGAGAYIPGYRRDEATETYGPGSITDD</sequence>
<keyword evidence="1" id="KW-0732">Signal</keyword>
<dbReference type="HOGENOM" id="CLU_119342_0_0_1"/>
<dbReference type="EMBL" id="KL142395">
    <property type="protein sequence ID" value="KDR70939.1"/>
    <property type="molecule type" value="Genomic_DNA"/>
</dbReference>
<organism evidence="2 3">
    <name type="scientific">Galerina marginata (strain CBS 339.88)</name>
    <dbReference type="NCBI Taxonomy" id="685588"/>
    <lineage>
        <taxon>Eukaryota</taxon>
        <taxon>Fungi</taxon>
        <taxon>Dikarya</taxon>
        <taxon>Basidiomycota</taxon>
        <taxon>Agaricomycotina</taxon>
        <taxon>Agaricomycetes</taxon>
        <taxon>Agaricomycetidae</taxon>
        <taxon>Agaricales</taxon>
        <taxon>Agaricineae</taxon>
        <taxon>Strophariaceae</taxon>
        <taxon>Galerina</taxon>
    </lineage>
</organism>
<feature type="chain" id="PRO_5001646119" evidence="1">
    <location>
        <begin position="21"/>
        <end position="198"/>
    </location>
</feature>
<evidence type="ECO:0000313" key="2">
    <source>
        <dbReference type="EMBL" id="KDR70939.1"/>
    </source>
</evidence>
<name>A0A067STF3_GALM3</name>
<proteinExistence type="predicted"/>
<dbReference type="Proteomes" id="UP000027222">
    <property type="component" value="Unassembled WGS sequence"/>
</dbReference>
<accession>A0A067STF3</accession>
<dbReference type="AlphaFoldDB" id="A0A067STF3"/>
<evidence type="ECO:0000313" key="3">
    <source>
        <dbReference type="Proteomes" id="UP000027222"/>
    </source>
</evidence>
<protein>
    <submittedName>
        <fullName evidence="2">Uncharacterized protein</fullName>
    </submittedName>
</protein>
<gene>
    <name evidence="2" type="ORF">GALMADRAFT_144405</name>
</gene>
<reference evidence="3" key="1">
    <citation type="journal article" date="2014" name="Proc. Natl. Acad. Sci. U.S.A.">
        <title>Extensive sampling of basidiomycete genomes demonstrates inadequacy of the white-rot/brown-rot paradigm for wood decay fungi.</title>
        <authorList>
            <person name="Riley R."/>
            <person name="Salamov A.A."/>
            <person name="Brown D.W."/>
            <person name="Nagy L.G."/>
            <person name="Floudas D."/>
            <person name="Held B.W."/>
            <person name="Levasseur A."/>
            <person name="Lombard V."/>
            <person name="Morin E."/>
            <person name="Otillar R."/>
            <person name="Lindquist E.A."/>
            <person name="Sun H."/>
            <person name="LaButti K.M."/>
            <person name="Schmutz J."/>
            <person name="Jabbour D."/>
            <person name="Luo H."/>
            <person name="Baker S.E."/>
            <person name="Pisabarro A.G."/>
            <person name="Walton J.D."/>
            <person name="Blanchette R.A."/>
            <person name="Henrissat B."/>
            <person name="Martin F."/>
            <person name="Cullen D."/>
            <person name="Hibbett D.S."/>
            <person name="Grigoriev I.V."/>
        </authorList>
    </citation>
    <scope>NUCLEOTIDE SEQUENCE [LARGE SCALE GENOMIC DNA]</scope>
    <source>
        <strain evidence="3">CBS 339.88</strain>
    </source>
</reference>
<keyword evidence="3" id="KW-1185">Reference proteome</keyword>
<feature type="non-terminal residue" evidence="2">
    <location>
        <position position="198"/>
    </location>
</feature>
<evidence type="ECO:0000256" key="1">
    <source>
        <dbReference type="SAM" id="SignalP"/>
    </source>
</evidence>